<dbReference type="GO" id="GO:0008962">
    <property type="term" value="F:phosphatidylglycerophosphatase activity"/>
    <property type="evidence" value="ECO:0007669"/>
    <property type="project" value="InterPro"/>
</dbReference>
<gene>
    <name evidence="2" type="ORF">Y981_05140</name>
</gene>
<dbReference type="GO" id="GO:0006629">
    <property type="term" value="P:lipid metabolic process"/>
    <property type="evidence" value="ECO:0007669"/>
    <property type="project" value="InterPro"/>
</dbReference>
<dbReference type="InterPro" id="IPR007686">
    <property type="entry name" value="YutG/PgpA"/>
</dbReference>
<dbReference type="HOGENOM" id="CLU_103734_1_2_0"/>
<protein>
    <submittedName>
        <fullName evidence="2">Phosphatidylglycerophosphatase</fullName>
    </submittedName>
</protein>
<dbReference type="PIRSF" id="PIRSF006162">
    <property type="entry name" value="PgpA"/>
    <property type="match status" value="1"/>
</dbReference>
<feature type="domain" description="YutG/PgpA" evidence="1">
    <location>
        <begin position="27"/>
        <end position="163"/>
    </location>
</feature>
<dbReference type="SUPFAM" id="SSF101307">
    <property type="entry name" value="YutG-like"/>
    <property type="match status" value="1"/>
</dbReference>
<proteinExistence type="predicted"/>
<dbReference type="Proteomes" id="UP000027059">
    <property type="component" value="Chromosome"/>
</dbReference>
<reference evidence="3" key="1">
    <citation type="submission" date="2014-02" db="EMBL/GenBank/DDBJ databases">
        <title>Complete genome sequence and comparative genomic analysis of the nitrogen-fixing bacterium Leptospirillum ferriphilum YSK.</title>
        <authorList>
            <person name="Guo X."/>
            <person name="Yin H."/>
            <person name="Liang Y."/>
            <person name="Hu Q."/>
            <person name="Ma L."/>
            <person name="Xiao Y."/>
            <person name="Zhang X."/>
            <person name="Qiu G."/>
            <person name="Liu X."/>
        </authorList>
    </citation>
    <scope>NUCLEOTIDE SEQUENCE [LARGE SCALE GENOMIC DNA]</scope>
    <source>
        <strain evidence="3">YSK</strain>
    </source>
</reference>
<evidence type="ECO:0000313" key="2">
    <source>
        <dbReference type="EMBL" id="AIA30378.1"/>
    </source>
</evidence>
<reference evidence="2 3" key="2">
    <citation type="journal article" date="2015" name="Biomed. Res. Int.">
        <title>Effects of Arsenite Resistance on the Growth and Functional Gene Expression of Leptospirillum ferriphilum and Acidithiobacillus thiooxidans in Pure Culture and Coculture.</title>
        <authorList>
            <person name="Jiang H."/>
            <person name="Liang Y."/>
            <person name="Yin H."/>
            <person name="Xiao Y."/>
            <person name="Guo X."/>
            <person name="Xu Y."/>
            <person name="Hu Q."/>
            <person name="Liu H."/>
            <person name="Liu X."/>
        </authorList>
    </citation>
    <scope>NUCLEOTIDE SEQUENCE [LARGE SCALE GENOMIC DNA]</scope>
    <source>
        <strain evidence="2 3">YSK</strain>
    </source>
</reference>
<dbReference type="CDD" id="cd06971">
    <property type="entry name" value="PgpA"/>
    <property type="match status" value="1"/>
</dbReference>
<name>A0A059XU72_9BACT</name>
<evidence type="ECO:0000259" key="1">
    <source>
        <dbReference type="Pfam" id="PF04608"/>
    </source>
</evidence>
<keyword evidence="3" id="KW-1185">Reference proteome</keyword>
<dbReference type="InterPro" id="IPR036681">
    <property type="entry name" value="PgpA-like_sf"/>
</dbReference>
<dbReference type="KEGG" id="lfp:Y981_05140"/>
<dbReference type="AlphaFoldDB" id="A0A059XU72"/>
<dbReference type="PANTHER" id="PTHR36305:SF1">
    <property type="entry name" value="PHOSPHATIDYLGLYCEROPHOSPHATASE A"/>
    <property type="match status" value="1"/>
</dbReference>
<organism evidence="2 3">
    <name type="scientific">Leptospirillum ferriphilum YSK</name>
    <dbReference type="NCBI Taxonomy" id="1441628"/>
    <lineage>
        <taxon>Bacteria</taxon>
        <taxon>Pseudomonadati</taxon>
        <taxon>Nitrospirota</taxon>
        <taxon>Nitrospiria</taxon>
        <taxon>Nitrospirales</taxon>
        <taxon>Nitrospiraceae</taxon>
        <taxon>Leptospirillum</taxon>
    </lineage>
</organism>
<accession>A0A059XU72</accession>
<dbReference type="Pfam" id="PF04608">
    <property type="entry name" value="PgpA"/>
    <property type="match status" value="1"/>
</dbReference>
<dbReference type="EMBL" id="CP007243">
    <property type="protein sequence ID" value="AIA30378.1"/>
    <property type="molecule type" value="Genomic_DNA"/>
</dbReference>
<sequence>MQFFPAGFVPKSLCRMKNVLPVFERAISTVFGIGYFPWAPGTMGSLAALFVWWRLPPEPFSEEISGVCLACVAGIYFSGRFSGALGVRDPGVIVVDEFVGQFISLLWTEHDIIHGLTAFLFFRFLDIFKPGPIRWAERLPGGFGIMADDILAGCLAGVLTLVLYRIMPV</sequence>
<dbReference type="PANTHER" id="PTHR36305">
    <property type="entry name" value="PHOSPHATIDYLGLYCEROPHOSPHATASE A"/>
    <property type="match status" value="1"/>
</dbReference>
<evidence type="ECO:0000313" key="3">
    <source>
        <dbReference type="Proteomes" id="UP000027059"/>
    </source>
</evidence>
<dbReference type="InterPro" id="IPR026037">
    <property type="entry name" value="PgpA"/>
</dbReference>